<keyword evidence="3" id="KW-1185">Reference proteome</keyword>
<dbReference type="InterPro" id="IPR004291">
    <property type="entry name" value="Transposase_IS66_central"/>
</dbReference>
<dbReference type="InterPro" id="IPR052344">
    <property type="entry name" value="Transposase-related"/>
</dbReference>
<organism evidence="2 3">
    <name type="scientific">Pyxidicoccus fallax</name>
    <dbReference type="NCBI Taxonomy" id="394095"/>
    <lineage>
        <taxon>Bacteria</taxon>
        <taxon>Pseudomonadati</taxon>
        <taxon>Myxococcota</taxon>
        <taxon>Myxococcia</taxon>
        <taxon>Myxococcales</taxon>
        <taxon>Cystobacterineae</taxon>
        <taxon>Myxococcaceae</taxon>
        <taxon>Pyxidicoccus</taxon>
    </lineage>
</organism>
<gene>
    <name evidence="2" type="ORF">HG543_04970</name>
</gene>
<evidence type="ECO:0000313" key="2">
    <source>
        <dbReference type="EMBL" id="NMO14211.1"/>
    </source>
</evidence>
<name>A0A848LD74_9BACT</name>
<protein>
    <submittedName>
        <fullName evidence="2">Transposase</fullName>
    </submittedName>
</protein>
<dbReference type="PANTHER" id="PTHR33678">
    <property type="entry name" value="BLL1576 PROTEIN"/>
    <property type="match status" value="1"/>
</dbReference>
<evidence type="ECO:0000313" key="3">
    <source>
        <dbReference type="Proteomes" id="UP000518300"/>
    </source>
</evidence>
<dbReference type="AlphaFoldDB" id="A0A848LD74"/>
<dbReference type="Proteomes" id="UP000518300">
    <property type="component" value="Unassembled WGS sequence"/>
</dbReference>
<dbReference type="PANTHER" id="PTHR33678:SF1">
    <property type="entry name" value="BLL1576 PROTEIN"/>
    <property type="match status" value="1"/>
</dbReference>
<evidence type="ECO:0000259" key="1">
    <source>
        <dbReference type="Pfam" id="PF03050"/>
    </source>
</evidence>
<sequence>MPKSPLGEALTYLLNQLTPLERFLEDGRLWLDNNLSENALRHQVVGRKNWLFAGSDEGADWNATFVTMIASCRLHGPGAPGLPARPFLPAAGLAQKPGL</sequence>
<proteinExistence type="predicted"/>
<comment type="caution">
    <text evidence="2">The sequence shown here is derived from an EMBL/GenBank/DDBJ whole genome shotgun (WGS) entry which is preliminary data.</text>
</comment>
<dbReference type="Pfam" id="PF03050">
    <property type="entry name" value="DDE_Tnp_IS66"/>
    <property type="match status" value="1"/>
</dbReference>
<dbReference type="EMBL" id="JABBJJ010000014">
    <property type="protein sequence ID" value="NMO14211.1"/>
    <property type="molecule type" value="Genomic_DNA"/>
</dbReference>
<feature type="domain" description="Transposase IS66 central" evidence="1">
    <location>
        <begin position="2"/>
        <end position="60"/>
    </location>
</feature>
<accession>A0A848LD74</accession>
<reference evidence="2 3" key="1">
    <citation type="submission" date="2020-04" db="EMBL/GenBank/DDBJ databases">
        <title>Draft genome of Pyxidicoccus fallax type strain.</title>
        <authorList>
            <person name="Whitworth D.E."/>
        </authorList>
    </citation>
    <scope>NUCLEOTIDE SEQUENCE [LARGE SCALE GENOMIC DNA]</scope>
    <source>
        <strain evidence="2 3">DSM 14698</strain>
    </source>
</reference>